<dbReference type="GO" id="GO:0006261">
    <property type="term" value="P:DNA-templated DNA replication"/>
    <property type="evidence" value="ECO:0007669"/>
    <property type="project" value="TreeGrafter"/>
</dbReference>
<reference evidence="7" key="1">
    <citation type="journal article" date="2015" name="MBio">
        <title>Genome-Resolved Metagenomic Analysis Reveals Roles for Candidate Phyla and Other Microbial Community Members in Biogeochemical Transformations in Oil Reservoirs.</title>
        <authorList>
            <person name="Hu P."/>
            <person name="Tom L."/>
            <person name="Singh A."/>
            <person name="Thomas B.C."/>
            <person name="Baker B.J."/>
            <person name="Piceno Y.M."/>
            <person name="Andersen G.L."/>
            <person name="Banfield J.F."/>
        </authorList>
    </citation>
    <scope>NUCLEOTIDE SEQUENCE [LARGE SCALE GENOMIC DNA]</scope>
</reference>
<dbReference type="InterPro" id="IPR010372">
    <property type="entry name" value="DNA_pol3_delta_N"/>
</dbReference>
<dbReference type="Gene3D" id="3.40.50.300">
    <property type="entry name" value="P-loop containing nucleotide triphosphate hydrolases"/>
    <property type="match status" value="1"/>
</dbReference>
<name>A0A101HJZ5_9BACT</name>
<dbReference type="GO" id="GO:0003677">
    <property type="term" value="F:DNA binding"/>
    <property type="evidence" value="ECO:0007669"/>
    <property type="project" value="InterPro"/>
</dbReference>
<dbReference type="Gene3D" id="1.10.8.60">
    <property type="match status" value="1"/>
</dbReference>
<evidence type="ECO:0000313" key="7">
    <source>
        <dbReference type="Proteomes" id="UP000053860"/>
    </source>
</evidence>
<dbReference type="SUPFAM" id="SSF52540">
    <property type="entry name" value="P-loop containing nucleoside triphosphate hydrolases"/>
    <property type="match status" value="1"/>
</dbReference>
<gene>
    <name evidence="6" type="ORF">XD92_0459</name>
</gene>
<keyword evidence="3" id="KW-0235">DNA replication</keyword>
<comment type="caution">
    <text evidence="6">The sequence shown here is derived from an EMBL/GenBank/DDBJ whole genome shotgun (WGS) entry which is preliminary data.</text>
</comment>
<dbReference type="NCBIfam" id="TIGR01128">
    <property type="entry name" value="holA"/>
    <property type="match status" value="1"/>
</dbReference>
<dbReference type="Proteomes" id="UP000053860">
    <property type="component" value="Unassembled WGS sequence"/>
</dbReference>
<protein>
    <submittedName>
        <fullName evidence="6">DNA polymerase III, delta subunit</fullName>
    </submittedName>
</protein>
<dbReference type="PATRIC" id="fig|294710.3.peg.706"/>
<evidence type="ECO:0000256" key="4">
    <source>
        <dbReference type="ARBA" id="ARBA00022932"/>
    </source>
</evidence>
<dbReference type="Pfam" id="PF06144">
    <property type="entry name" value="DNA_pol3_delta"/>
    <property type="match status" value="1"/>
</dbReference>
<evidence type="ECO:0000256" key="2">
    <source>
        <dbReference type="ARBA" id="ARBA00022695"/>
    </source>
</evidence>
<proteinExistence type="predicted"/>
<dbReference type="GO" id="GO:0009360">
    <property type="term" value="C:DNA polymerase III complex"/>
    <property type="evidence" value="ECO:0007669"/>
    <property type="project" value="InterPro"/>
</dbReference>
<dbReference type="GO" id="GO:0003887">
    <property type="term" value="F:DNA-directed DNA polymerase activity"/>
    <property type="evidence" value="ECO:0007669"/>
    <property type="project" value="UniProtKB-KW"/>
</dbReference>
<evidence type="ECO:0000256" key="1">
    <source>
        <dbReference type="ARBA" id="ARBA00022679"/>
    </source>
</evidence>
<accession>A0A101HJZ5</accession>
<dbReference type="InterPro" id="IPR005790">
    <property type="entry name" value="DNA_polIII_delta"/>
</dbReference>
<evidence type="ECO:0000256" key="3">
    <source>
        <dbReference type="ARBA" id="ARBA00022705"/>
    </source>
</evidence>
<dbReference type="InterPro" id="IPR027417">
    <property type="entry name" value="P-loop_NTPase"/>
</dbReference>
<dbReference type="EMBL" id="LGGN01000060">
    <property type="protein sequence ID" value="KUK78196.1"/>
    <property type="molecule type" value="Genomic_DNA"/>
</dbReference>
<keyword evidence="2" id="KW-0548">Nucleotidyltransferase</keyword>
<feature type="domain" description="DNA polymerase III delta N-terminal" evidence="5">
    <location>
        <begin position="22"/>
        <end position="135"/>
    </location>
</feature>
<evidence type="ECO:0000259" key="5">
    <source>
        <dbReference type="Pfam" id="PF06144"/>
    </source>
</evidence>
<keyword evidence="1" id="KW-0808">Transferase</keyword>
<feature type="non-terminal residue" evidence="6">
    <location>
        <position position="1"/>
    </location>
</feature>
<dbReference type="AlphaFoldDB" id="A0A101HJZ5"/>
<evidence type="ECO:0000313" key="6">
    <source>
        <dbReference type="EMBL" id="KUK78196.1"/>
    </source>
</evidence>
<sequence>STINSYEAIRADILQGRFRPVYLLMGEEGYFIDQLTDLLEEKVLTETEKDFNMLTFYGVDADVHAIISAARRYPMMAERQLIVVKEAQNLSKFEELDHYVSNPMPSTVLVINYRHGTVDKRRTVAKHIDKIGVVFDSKKLYDNQIPPFIVSWFKEQGVTIDEKSAQMLTDNVGNDISKLIPQMEKLVVSLPRGTKRVTAELVEQNVGISKDFNTFELQKAIIRKDLLTANRIVDHFGKNPKEYPMMATVALLFNYFSNLLECYWLPRRDEQSVMAALQIRSSYFARDYMTGLKHYSAAKVMEIISELRRFDAASKGVDNVSASQHELLRELVYRIMH</sequence>
<dbReference type="PANTHER" id="PTHR34388:SF1">
    <property type="entry name" value="DNA POLYMERASE III SUBUNIT DELTA"/>
    <property type="match status" value="1"/>
</dbReference>
<organism evidence="6 7">
    <name type="scientific">Proteiniphilum acetatigenes</name>
    <dbReference type="NCBI Taxonomy" id="294710"/>
    <lineage>
        <taxon>Bacteria</taxon>
        <taxon>Pseudomonadati</taxon>
        <taxon>Bacteroidota</taxon>
        <taxon>Bacteroidia</taxon>
        <taxon>Bacteroidales</taxon>
        <taxon>Dysgonomonadaceae</taxon>
        <taxon>Proteiniphilum</taxon>
    </lineage>
</organism>
<dbReference type="PANTHER" id="PTHR34388">
    <property type="entry name" value="DNA POLYMERASE III SUBUNIT DELTA"/>
    <property type="match status" value="1"/>
</dbReference>
<keyword evidence="4" id="KW-0239">DNA-directed DNA polymerase</keyword>
<dbReference type="Gene3D" id="1.20.272.10">
    <property type="match status" value="1"/>
</dbReference>